<gene>
    <name evidence="1" type="ORF">NB063_26440</name>
</gene>
<reference evidence="1 2" key="1">
    <citation type="journal article" date="2022" name="Syst. Appl. Microbiol.">
        <title>Rhodopirellula aestuarii sp. nov., a novel member of the genus Rhodopirellula isolated from brackish sediments collected in the Tagus River estuary, Portugal.</title>
        <authorList>
            <person name="Vitorino I.R."/>
            <person name="Klimek D."/>
            <person name="Calusinska M."/>
            <person name="Lobo-da-Cunha A."/>
            <person name="Vasconcelos V."/>
            <person name="Lage O.M."/>
        </authorList>
    </citation>
    <scope>NUCLEOTIDE SEQUENCE [LARGE SCALE GENOMIC DNA]</scope>
    <source>
        <strain evidence="1 2">ICT_H3.1</strain>
    </source>
</reference>
<name>A0ABT0UCH1_9BACT</name>
<dbReference type="EMBL" id="JAMQBK010000081">
    <property type="protein sequence ID" value="MCM2374170.1"/>
    <property type="molecule type" value="Genomic_DNA"/>
</dbReference>
<comment type="caution">
    <text evidence="1">The sequence shown here is derived from an EMBL/GenBank/DDBJ whole genome shotgun (WGS) entry which is preliminary data.</text>
</comment>
<evidence type="ECO:0000313" key="2">
    <source>
        <dbReference type="Proteomes" id="UP001202961"/>
    </source>
</evidence>
<proteinExistence type="predicted"/>
<evidence type="ECO:0000313" key="1">
    <source>
        <dbReference type="EMBL" id="MCM2374170.1"/>
    </source>
</evidence>
<accession>A0ABT0UCH1</accession>
<dbReference type="Proteomes" id="UP001202961">
    <property type="component" value="Unassembled WGS sequence"/>
</dbReference>
<protein>
    <submittedName>
        <fullName evidence="1">Uncharacterized protein</fullName>
    </submittedName>
</protein>
<sequence>MFSCKNSKRTGKSVVIERFQAGDTIRTDRHRLSLHTRPGGKQTRRMLYDHQRDPDENVNVSEKLEQTKIVNTLTTELHKRMGEYSVCHRSRCLGTDRK</sequence>
<dbReference type="SUPFAM" id="SSF53649">
    <property type="entry name" value="Alkaline phosphatase-like"/>
    <property type="match status" value="1"/>
</dbReference>
<dbReference type="InterPro" id="IPR017850">
    <property type="entry name" value="Alkaline_phosphatase_core_sf"/>
</dbReference>
<organism evidence="1 2">
    <name type="scientific">Aporhodopirellula aestuarii</name>
    <dbReference type="NCBI Taxonomy" id="2950107"/>
    <lineage>
        <taxon>Bacteria</taxon>
        <taxon>Pseudomonadati</taxon>
        <taxon>Planctomycetota</taxon>
        <taxon>Planctomycetia</taxon>
        <taxon>Pirellulales</taxon>
        <taxon>Pirellulaceae</taxon>
        <taxon>Aporhodopirellula</taxon>
    </lineage>
</organism>
<dbReference type="Gene3D" id="3.40.720.10">
    <property type="entry name" value="Alkaline Phosphatase, subunit A"/>
    <property type="match status" value="1"/>
</dbReference>
<keyword evidence="2" id="KW-1185">Reference proteome</keyword>